<dbReference type="PaxDb" id="3880-AES69819"/>
<keyword evidence="4" id="KW-1185">Reference proteome</keyword>
<reference evidence="2 4" key="2">
    <citation type="journal article" date="2014" name="BMC Genomics">
        <title>An improved genome release (version Mt4.0) for the model legume Medicago truncatula.</title>
        <authorList>
            <person name="Tang H."/>
            <person name="Krishnakumar V."/>
            <person name="Bidwell S."/>
            <person name="Rosen B."/>
            <person name="Chan A."/>
            <person name="Zhou S."/>
            <person name="Gentzbittel L."/>
            <person name="Childs K.L."/>
            <person name="Yandell M."/>
            <person name="Gundlach H."/>
            <person name="Mayer K.F."/>
            <person name="Schwartz D.C."/>
            <person name="Town C.D."/>
        </authorList>
    </citation>
    <scope>GENOME REANNOTATION</scope>
    <source>
        <strain evidence="3 4">cv. Jemalong A17</strain>
    </source>
</reference>
<name>G7J0Z1_MEDTR</name>
<dbReference type="AlphaFoldDB" id="G7J0Z1"/>
<keyword evidence="1" id="KW-0732">Signal</keyword>
<evidence type="ECO:0000313" key="4">
    <source>
        <dbReference type="Proteomes" id="UP000002051"/>
    </source>
</evidence>
<reference evidence="2 4" key="1">
    <citation type="journal article" date="2011" name="Nature">
        <title>The Medicago genome provides insight into the evolution of rhizobial symbioses.</title>
        <authorList>
            <person name="Young N.D."/>
            <person name="Debelle F."/>
            <person name="Oldroyd G.E."/>
            <person name="Geurts R."/>
            <person name="Cannon S.B."/>
            <person name="Udvardi M.K."/>
            <person name="Benedito V.A."/>
            <person name="Mayer K.F."/>
            <person name="Gouzy J."/>
            <person name="Schoof H."/>
            <person name="Van de Peer Y."/>
            <person name="Proost S."/>
            <person name="Cook D.R."/>
            <person name="Meyers B.C."/>
            <person name="Spannagl M."/>
            <person name="Cheung F."/>
            <person name="De Mita S."/>
            <person name="Krishnakumar V."/>
            <person name="Gundlach H."/>
            <person name="Zhou S."/>
            <person name="Mudge J."/>
            <person name="Bharti A.K."/>
            <person name="Murray J.D."/>
            <person name="Naoumkina M.A."/>
            <person name="Rosen B."/>
            <person name="Silverstein K.A."/>
            <person name="Tang H."/>
            <person name="Rombauts S."/>
            <person name="Zhao P.X."/>
            <person name="Zhou P."/>
            <person name="Barbe V."/>
            <person name="Bardou P."/>
            <person name="Bechner M."/>
            <person name="Bellec A."/>
            <person name="Berger A."/>
            <person name="Berges H."/>
            <person name="Bidwell S."/>
            <person name="Bisseling T."/>
            <person name="Choisne N."/>
            <person name="Couloux A."/>
            <person name="Denny R."/>
            <person name="Deshpande S."/>
            <person name="Dai X."/>
            <person name="Doyle J.J."/>
            <person name="Dudez A.M."/>
            <person name="Farmer A.D."/>
            <person name="Fouteau S."/>
            <person name="Franken C."/>
            <person name="Gibelin C."/>
            <person name="Gish J."/>
            <person name="Goldstein S."/>
            <person name="Gonzalez A.J."/>
            <person name="Green P.J."/>
            <person name="Hallab A."/>
            <person name="Hartog M."/>
            <person name="Hua A."/>
            <person name="Humphray S.J."/>
            <person name="Jeong D.H."/>
            <person name="Jing Y."/>
            <person name="Jocker A."/>
            <person name="Kenton S.M."/>
            <person name="Kim D.J."/>
            <person name="Klee K."/>
            <person name="Lai H."/>
            <person name="Lang C."/>
            <person name="Lin S."/>
            <person name="Macmil S.L."/>
            <person name="Magdelenat G."/>
            <person name="Matthews L."/>
            <person name="McCorrison J."/>
            <person name="Monaghan E.L."/>
            <person name="Mun J.H."/>
            <person name="Najar F.Z."/>
            <person name="Nicholson C."/>
            <person name="Noirot C."/>
            <person name="O'Bleness M."/>
            <person name="Paule C.R."/>
            <person name="Poulain J."/>
            <person name="Prion F."/>
            <person name="Qin B."/>
            <person name="Qu C."/>
            <person name="Retzel E.F."/>
            <person name="Riddle C."/>
            <person name="Sallet E."/>
            <person name="Samain S."/>
            <person name="Samson N."/>
            <person name="Sanders I."/>
            <person name="Saurat O."/>
            <person name="Scarpelli C."/>
            <person name="Schiex T."/>
            <person name="Segurens B."/>
            <person name="Severin A.J."/>
            <person name="Sherrier D.J."/>
            <person name="Shi R."/>
            <person name="Sims S."/>
            <person name="Singer S.R."/>
            <person name="Sinharoy S."/>
            <person name="Sterck L."/>
            <person name="Viollet A."/>
            <person name="Wang B.B."/>
            <person name="Wang K."/>
            <person name="Wang M."/>
            <person name="Wang X."/>
            <person name="Warfsmann J."/>
            <person name="Weissenbach J."/>
            <person name="White D.D."/>
            <person name="White J.D."/>
            <person name="Wiley G.B."/>
            <person name="Wincker P."/>
            <person name="Xing Y."/>
            <person name="Yang L."/>
            <person name="Yao Z."/>
            <person name="Ying F."/>
            <person name="Zhai J."/>
            <person name="Zhou L."/>
            <person name="Zuber A."/>
            <person name="Denarie J."/>
            <person name="Dixon R.A."/>
            <person name="May G.D."/>
            <person name="Schwartz D.C."/>
            <person name="Rogers J."/>
            <person name="Quetier F."/>
            <person name="Town C.D."/>
            <person name="Roe B.A."/>
        </authorList>
    </citation>
    <scope>NUCLEOTIDE SEQUENCE [LARGE SCALE GENOMIC DNA]</scope>
    <source>
        <strain evidence="2">A17</strain>
        <strain evidence="3 4">cv. Jemalong A17</strain>
    </source>
</reference>
<proteinExistence type="predicted"/>
<dbReference type="EMBL" id="CM001219">
    <property type="protein sequence ID" value="AES69819.1"/>
    <property type="molecule type" value="Genomic_DNA"/>
</dbReference>
<sequence length="120" mass="13791">MFSKPSLIFILLLLIGLSSVRRAKSIHRDLVIRTRVAGNINVIHDVGGYFLAETVKIPFSSIEKRLLIGWQRRKVSGKGLLSLLEDLLDSMNQTIFRELDFSHKFNFSHISPEMRSHLQM</sequence>
<dbReference type="EnsemblPlants" id="AES69819">
    <property type="protein sequence ID" value="AES69819"/>
    <property type="gene ID" value="MTR_3g035510"/>
</dbReference>
<evidence type="ECO:0008006" key="5">
    <source>
        <dbReference type="Google" id="ProtNLM"/>
    </source>
</evidence>
<feature type="chain" id="PRO_5014572598" description="Transmembrane protein" evidence="1">
    <location>
        <begin position="24"/>
        <end position="120"/>
    </location>
</feature>
<reference evidence="3" key="3">
    <citation type="submission" date="2015-04" db="UniProtKB">
        <authorList>
            <consortium name="EnsemblPlants"/>
        </authorList>
    </citation>
    <scope>IDENTIFICATION</scope>
    <source>
        <strain evidence="3">cv. Jemalong A17</strain>
    </source>
</reference>
<feature type="signal peptide" evidence="1">
    <location>
        <begin position="1"/>
        <end position="23"/>
    </location>
</feature>
<evidence type="ECO:0000313" key="3">
    <source>
        <dbReference type="EnsemblPlants" id="AES69819"/>
    </source>
</evidence>
<gene>
    <name evidence="3" type="primary">11426187</name>
    <name evidence="2" type="ordered locus">MTR_3g035510</name>
</gene>
<evidence type="ECO:0000256" key="1">
    <source>
        <dbReference type="SAM" id="SignalP"/>
    </source>
</evidence>
<evidence type="ECO:0000313" key="2">
    <source>
        <dbReference type="EMBL" id="AES69819.1"/>
    </source>
</evidence>
<accession>G7J0Z1</accession>
<protein>
    <recommendedName>
        <fullName evidence="5">Transmembrane protein</fullName>
    </recommendedName>
</protein>
<organism evidence="2 4">
    <name type="scientific">Medicago truncatula</name>
    <name type="common">Barrel medic</name>
    <name type="synonym">Medicago tribuloides</name>
    <dbReference type="NCBI Taxonomy" id="3880"/>
    <lineage>
        <taxon>Eukaryota</taxon>
        <taxon>Viridiplantae</taxon>
        <taxon>Streptophyta</taxon>
        <taxon>Embryophyta</taxon>
        <taxon>Tracheophyta</taxon>
        <taxon>Spermatophyta</taxon>
        <taxon>Magnoliopsida</taxon>
        <taxon>eudicotyledons</taxon>
        <taxon>Gunneridae</taxon>
        <taxon>Pentapetalae</taxon>
        <taxon>rosids</taxon>
        <taxon>fabids</taxon>
        <taxon>Fabales</taxon>
        <taxon>Fabaceae</taxon>
        <taxon>Papilionoideae</taxon>
        <taxon>50 kb inversion clade</taxon>
        <taxon>NPAAA clade</taxon>
        <taxon>Hologalegina</taxon>
        <taxon>IRL clade</taxon>
        <taxon>Trifolieae</taxon>
        <taxon>Medicago</taxon>
    </lineage>
</organism>
<dbReference type="Proteomes" id="UP000002051">
    <property type="component" value="Chromosome 3"/>
</dbReference>
<dbReference type="HOGENOM" id="CLU_2053110_0_0_1"/>